<dbReference type="GO" id="GO:0005886">
    <property type="term" value="C:plasma membrane"/>
    <property type="evidence" value="ECO:0007669"/>
    <property type="project" value="TreeGrafter"/>
</dbReference>
<name>A0AAJ0GJ34_9PEZI</name>
<dbReference type="Proteomes" id="UP001271007">
    <property type="component" value="Unassembled WGS sequence"/>
</dbReference>
<evidence type="ECO:0000256" key="7">
    <source>
        <dbReference type="SAM" id="Phobius"/>
    </source>
</evidence>
<keyword evidence="10" id="KW-1185">Reference proteome</keyword>
<comment type="caution">
    <text evidence="9">The sequence shown here is derived from an EMBL/GenBank/DDBJ whole genome shotgun (WGS) entry which is preliminary data.</text>
</comment>
<accession>A0AAJ0GJ34</accession>
<feature type="transmembrane region" description="Helical" evidence="7">
    <location>
        <begin position="56"/>
        <end position="79"/>
    </location>
</feature>
<dbReference type="InterPro" id="IPR036259">
    <property type="entry name" value="MFS_trans_sf"/>
</dbReference>
<feature type="transmembrane region" description="Helical" evidence="7">
    <location>
        <begin position="280"/>
        <end position="299"/>
    </location>
</feature>
<evidence type="ECO:0000256" key="1">
    <source>
        <dbReference type="ARBA" id="ARBA00004141"/>
    </source>
</evidence>
<keyword evidence="5 7" id="KW-0472">Membrane</keyword>
<dbReference type="Pfam" id="PF06609">
    <property type="entry name" value="TRI12"/>
    <property type="match status" value="1"/>
</dbReference>
<feature type="transmembrane region" description="Helical" evidence="7">
    <location>
        <begin position="180"/>
        <end position="198"/>
    </location>
</feature>
<keyword evidence="4 7" id="KW-1133">Transmembrane helix</keyword>
<feature type="transmembrane region" description="Helical" evidence="7">
    <location>
        <begin position="533"/>
        <end position="554"/>
    </location>
</feature>
<evidence type="ECO:0000256" key="5">
    <source>
        <dbReference type="ARBA" id="ARBA00023136"/>
    </source>
</evidence>
<dbReference type="PANTHER" id="PTHR23501">
    <property type="entry name" value="MAJOR FACILITATOR SUPERFAMILY"/>
    <property type="match status" value="1"/>
</dbReference>
<feature type="region of interest" description="Disordered" evidence="6">
    <location>
        <begin position="1"/>
        <end position="22"/>
    </location>
</feature>
<evidence type="ECO:0000256" key="2">
    <source>
        <dbReference type="ARBA" id="ARBA00022448"/>
    </source>
</evidence>
<reference evidence="9" key="1">
    <citation type="submission" date="2023-04" db="EMBL/GenBank/DDBJ databases">
        <title>Black Yeasts Isolated from many extreme environments.</title>
        <authorList>
            <person name="Coleine C."/>
            <person name="Stajich J.E."/>
            <person name="Selbmann L."/>
        </authorList>
    </citation>
    <scope>NUCLEOTIDE SEQUENCE</scope>
    <source>
        <strain evidence="9">CCFEE 5312</strain>
    </source>
</reference>
<feature type="transmembrane region" description="Helical" evidence="7">
    <location>
        <begin position="249"/>
        <end position="268"/>
    </location>
</feature>
<proteinExistence type="predicted"/>
<protein>
    <recommendedName>
        <fullName evidence="8">Major facilitator superfamily (MFS) profile domain-containing protein</fullName>
    </recommendedName>
</protein>
<dbReference type="InterPro" id="IPR010573">
    <property type="entry name" value="MFS_Str1/Tri12-like"/>
</dbReference>
<evidence type="ECO:0000313" key="10">
    <source>
        <dbReference type="Proteomes" id="UP001271007"/>
    </source>
</evidence>
<sequence>MAEKRNPSVTETQHVETASPTSSDVLEDVKGCDFTVAEADIPPGYFRSAHFLGSMFAIGSAFGCGVAGFTLAAPILTYIDADIGPNPNLTWVALSYLLTSSIGLIIVGRLTDIFGRRWFFITGSAIATIGSVVCATAPSIPALIAGETLVGVGASVQLSYAFVVSEIVPMKWRSLAQGYVFLWGIPFSGFAPAISYAFVFKTSVGWRGVYYLLIAVNAVSTLTWYLFYKPPSFTMKHGYGRKMEFLKHFDYIGTLLATLGLLLFLMGLSWGGTLYAWDSAHVVSAVVVGVALLIAFFLWEAWAPLREPLLPLYLFRNRGWNVSVILWSLGASTYYALAILWPSMVATLYRGNHGFMWVGWISCLSNCGILFGEYCGAWLKRRTDIQIRVVFIIGSALLGAMAACTPDTPVMACVLAFLTTAFIGWNEILNSAVATIVIDDQREIGTATGAGGSARSTISTICSTVYTVVLSNRLAQTIPAKVPPALISAGLPASSVTAFLGGIAIGNFDDVPGSSPSIIAAGVRAYQEASSSAFSTVFLATLGFSGVGIIVSWWCPNVDKLLVGDVAVTLGETDATKIKDEKA</sequence>
<keyword evidence="2" id="KW-0813">Transport</keyword>
<dbReference type="GO" id="GO:0022857">
    <property type="term" value="F:transmembrane transporter activity"/>
    <property type="evidence" value="ECO:0007669"/>
    <property type="project" value="InterPro"/>
</dbReference>
<dbReference type="AlphaFoldDB" id="A0AAJ0GJ34"/>
<dbReference type="SUPFAM" id="SSF103473">
    <property type="entry name" value="MFS general substrate transporter"/>
    <property type="match status" value="2"/>
</dbReference>
<feature type="transmembrane region" description="Helical" evidence="7">
    <location>
        <begin position="409"/>
        <end position="425"/>
    </location>
</feature>
<feature type="transmembrane region" description="Helical" evidence="7">
    <location>
        <begin position="150"/>
        <end position="168"/>
    </location>
</feature>
<dbReference type="InterPro" id="IPR020846">
    <property type="entry name" value="MFS_dom"/>
</dbReference>
<gene>
    <name evidence="9" type="ORF">LTR09_000075</name>
</gene>
<feature type="transmembrane region" description="Helical" evidence="7">
    <location>
        <begin position="354"/>
        <end position="373"/>
    </location>
</feature>
<evidence type="ECO:0000256" key="6">
    <source>
        <dbReference type="SAM" id="MobiDB-lite"/>
    </source>
</evidence>
<dbReference type="PANTHER" id="PTHR23501:SF109">
    <property type="entry name" value="MAJOR FACILITATOR SUPERFAMILY (MFS) PROFILE DOMAIN-CONTAINING PROTEIN-RELATED"/>
    <property type="match status" value="1"/>
</dbReference>
<dbReference type="EMBL" id="JAWDJX010000001">
    <property type="protein sequence ID" value="KAK3058511.1"/>
    <property type="molecule type" value="Genomic_DNA"/>
</dbReference>
<dbReference type="Gene3D" id="1.20.1250.20">
    <property type="entry name" value="MFS general substrate transporter like domains"/>
    <property type="match status" value="2"/>
</dbReference>
<feature type="transmembrane region" description="Helical" evidence="7">
    <location>
        <begin position="320"/>
        <end position="342"/>
    </location>
</feature>
<evidence type="ECO:0000256" key="3">
    <source>
        <dbReference type="ARBA" id="ARBA00022692"/>
    </source>
</evidence>
<keyword evidence="3 7" id="KW-0812">Transmembrane</keyword>
<evidence type="ECO:0000259" key="8">
    <source>
        <dbReference type="PROSITE" id="PS50850"/>
    </source>
</evidence>
<evidence type="ECO:0000313" key="9">
    <source>
        <dbReference type="EMBL" id="KAK3058511.1"/>
    </source>
</evidence>
<feature type="domain" description="Major facilitator superfamily (MFS) profile" evidence="8">
    <location>
        <begin position="49"/>
        <end position="560"/>
    </location>
</feature>
<comment type="subcellular location">
    <subcellularLocation>
        <location evidence="1">Membrane</location>
        <topology evidence="1">Multi-pass membrane protein</topology>
    </subcellularLocation>
</comment>
<evidence type="ECO:0000256" key="4">
    <source>
        <dbReference type="ARBA" id="ARBA00022989"/>
    </source>
</evidence>
<feature type="transmembrane region" description="Helical" evidence="7">
    <location>
        <begin position="91"/>
        <end position="111"/>
    </location>
</feature>
<feature type="compositionally biased region" description="Polar residues" evidence="6">
    <location>
        <begin position="7"/>
        <end position="22"/>
    </location>
</feature>
<feature type="transmembrane region" description="Helical" evidence="7">
    <location>
        <begin position="118"/>
        <end position="144"/>
    </location>
</feature>
<organism evidence="9 10">
    <name type="scientific">Extremus antarcticus</name>
    <dbReference type="NCBI Taxonomy" id="702011"/>
    <lineage>
        <taxon>Eukaryota</taxon>
        <taxon>Fungi</taxon>
        <taxon>Dikarya</taxon>
        <taxon>Ascomycota</taxon>
        <taxon>Pezizomycotina</taxon>
        <taxon>Dothideomycetes</taxon>
        <taxon>Dothideomycetidae</taxon>
        <taxon>Mycosphaerellales</taxon>
        <taxon>Extremaceae</taxon>
        <taxon>Extremus</taxon>
    </lineage>
</organism>
<feature type="transmembrane region" description="Helical" evidence="7">
    <location>
        <begin position="210"/>
        <end position="228"/>
    </location>
</feature>
<feature type="transmembrane region" description="Helical" evidence="7">
    <location>
        <begin position="385"/>
        <end position="403"/>
    </location>
</feature>
<dbReference type="PROSITE" id="PS50850">
    <property type="entry name" value="MFS"/>
    <property type="match status" value="1"/>
</dbReference>